<dbReference type="InterPro" id="IPR032819">
    <property type="entry name" value="TruB_C"/>
</dbReference>
<keyword evidence="2" id="KW-0819">tRNA processing</keyword>
<reference evidence="6" key="1">
    <citation type="submission" date="2018-05" db="EMBL/GenBank/DDBJ databases">
        <authorList>
            <person name="Lanie J.A."/>
            <person name="Ng W.-L."/>
            <person name="Kazmierczak K.M."/>
            <person name="Andrzejewski T.M."/>
            <person name="Davidsen T.M."/>
            <person name="Wayne K.J."/>
            <person name="Tettelin H."/>
            <person name="Glass J.I."/>
            <person name="Rusch D."/>
            <person name="Podicherti R."/>
            <person name="Tsui H.-C.T."/>
            <person name="Winkler M.E."/>
        </authorList>
    </citation>
    <scope>NUCLEOTIDE SEQUENCE</scope>
</reference>
<evidence type="ECO:0000256" key="2">
    <source>
        <dbReference type="ARBA" id="ARBA00022694"/>
    </source>
</evidence>
<evidence type="ECO:0000259" key="4">
    <source>
        <dbReference type="Pfam" id="PF01509"/>
    </source>
</evidence>
<dbReference type="EMBL" id="UINC01030366">
    <property type="protein sequence ID" value="SVB14644.1"/>
    <property type="molecule type" value="Genomic_DNA"/>
</dbReference>
<gene>
    <name evidence="6" type="ORF">METZ01_LOCUS167498</name>
</gene>
<evidence type="ECO:0000256" key="1">
    <source>
        <dbReference type="ARBA" id="ARBA00012787"/>
    </source>
</evidence>
<protein>
    <recommendedName>
        <fullName evidence="1">tRNA pseudouridine(55) synthase</fullName>
        <ecNumber evidence="1">5.4.99.25</ecNumber>
    </recommendedName>
</protein>
<accession>A0A382BLU1</accession>
<dbReference type="GO" id="GO:0003723">
    <property type="term" value="F:RNA binding"/>
    <property type="evidence" value="ECO:0007669"/>
    <property type="project" value="InterPro"/>
</dbReference>
<feature type="domain" description="Pseudouridine synthase II N-terminal" evidence="4">
    <location>
        <begin position="1"/>
        <end position="134"/>
    </location>
</feature>
<dbReference type="EC" id="5.4.99.25" evidence="1"/>
<dbReference type="PANTHER" id="PTHR13767:SF2">
    <property type="entry name" value="PSEUDOURIDYLATE SYNTHASE TRUB1"/>
    <property type="match status" value="1"/>
</dbReference>
<dbReference type="Pfam" id="PF16198">
    <property type="entry name" value="TruB_C_2"/>
    <property type="match status" value="1"/>
</dbReference>
<dbReference type="NCBIfam" id="TIGR00431">
    <property type="entry name" value="TruB"/>
    <property type="match status" value="1"/>
</dbReference>
<dbReference type="InterPro" id="IPR020103">
    <property type="entry name" value="PsdUridine_synth_cat_dom_sf"/>
</dbReference>
<dbReference type="InterPro" id="IPR014780">
    <property type="entry name" value="tRNA_psdUridine_synth_TruB"/>
</dbReference>
<dbReference type="GO" id="GO:1990481">
    <property type="term" value="P:mRNA pseudouridine synthesis"/>
    <property type="evidence" value="ECO:0007669"/>
    <property type="project" value="TreeGrafter"/>
</dbReference>
<dbReference type="AlphaFoldDB" id="A0A382BLU1"/>
<evidence type="ECO:0000313" key="6">
    <source>
        <dbReference type="EMBL" id="SVB14644.1"/>
    </source>
</evidence>
<dbReference type="GO" id="GO:0160148">
    <property type="term" value="F:tRNA pseudouridine(55) synthase activity"/>
    <property type="evidence" value="ECO:0007669"/>
    <property type="project" value="UniProtKB-EC"/>
</dbReference>
<feature type="domain" description="tRNA pseudouridylate synthase B C-terminal" evidence="5">
    <location>
        <begin position="135"/>
        <end position="182"/>
    </location>
</feature>
<dbReference type="SUPFAM" id="SSF55120">
    <property type="entry name" value="Pseudouridine synthase"/>
    <property type="match status" value="1"/>
</dbReference>
<dbReference type="Gene3D" id="3.30.2350.10">
    <property type="entry name" value="Pseudouridine synthase"/>
    <property type="match status" value="1"/>
</dbReference>
<proteinExistence type="predicted"/>
<dbReference type="Pfam" id="PF01509">
    <property type="entry name" value="TruB_N"/>
    <property type="match status" value="1"/>
</dbReference>
<dbReference type="GO" id="GO:0006400">
    <property type="term" value="P:tRNA modification"/>
    <property type="evidence" value="ECO:0007669"/>
    <property type="project" value="TreeGrafter"/>
</dbReference>
<dbReference type="PANTHER" id="PTHR13767">
    <property type="entry name" value="TRNA-PSEUDOURIDINE SYNTHASE"/>
    <property type="match status" value="1"/>
</dbReference>
<evidence type="ECO:0000256" key="3">
    <source>
        <dbReference type="ARBA" id="ARBA00023235"/>
    </source>
</evidence>
<dbReference type="InterPro" id="IPR002501">
    <property type="entry name" value="PsdUridine_synth_N"/>
</dbReference>
<keyword evidence="3" id="KW-0413">Isomerase</keyword>
<evidence type="ECO:0000259" key="5">
    <source>
        <dbReference type="Pfam" id="PF16198"/>
    </source>
</evidence>
<sequence>MDPIASGILGIGIGEATKSIPFFSKRKEYKFEITFGKSKDTDDISGKTTKTSEIIPTIEQISNCLNEFIGSISQVPPNYSAVKVNGRRAYKLARNDINFELKEKKIEIYNLQCTGQVSPYTFSFIADCSSGTYIRSLARDIGIKLNTLGYISYLRRTKLGKITEKDIILVDKFSELVHIGDHFELMHSIQDVLDDIQAVRLDKEFSQKFQNGLTFDYCNKKVFLKPIVIFSETKFLGIGEINKGNLQPVRVFNL</sequence>
<name>A0A382BLU1_9ZZZZ</name>
<organism evidence="6">
    <name type="scientific">marine metagenome</name>
    <dbReference type="NCBI Taxonomy" id="408172"/>
    <lineage>
        <taxon>unclassified sequences</taxon>
        <taxon>metagenomes</taxon>
        <taxon>ecological metagenomes</taxon>
    </lineage>
</organism>